<dbReference type="SMR" id="A0A0Q9WQ73"/>
<accession>A0A0Q9WQ73</accession>
<dbReference type="OrthoDB" id="5983381at2759"/>
<dbReference type="InterPro" id="IPR010515">
    <property type="entry name" value="Collagenase_NC10/endostatin"/>
</dbReference>
<dbReference type="InterPro" id="IPR048287">
    <property type="entry name" value="TSPN-like_N"/>
</dbReference>
<feature type="compositionally biased region" description="Basic and acidic residues" evidence="4">
    <location>
        <begin position="526"/>
        <end position="537"/>
    </location>
</feature>
<dbReference type="FunCoup" id="A0A0Q9WQ73">
    <property type="interactions" value="19"/>
</dbReference>
<evidence type="ECO:0000259" key="6">
    <source>
        <dbReference type="SMART" id="SM00210"/>
    </source>
</evidence>
<reference evidence="7 9" key="1">
    <citation type="journal article" date="2007" name="Nature">
        <title>Evolution of genes and genomes on the Drosophila phylogeny.</title>
        <authorList>
            <consortium name="Drosophila 12 Genomes Consortium"/>
            <person name="Clark A.G."/>
            <person name="Eisen M.B."/>
            <person name="Smith D.R."/>
            <person name="Bergman C.M."/>
            <person name="Oliver B."/>
            <person name="Markow T.A."/>
            <person name="Kaufman T.C."/>
            <person name="Kellis M."/>
            <person name="Gelbart W."/>
            <person name="Iyer V.N."/>
            <person name="Pollard D.A."/>
            <person name="Sackton T.B."/>
            <person name="Larracuente A.M."/>
            <person name="Singh N.D."/>
            <person name="Abad J.P."/>
            <person name="Abt D.N."/>
            <person name="Adryan B."/>
            <person name="Aguade M."/>
            <person name="Akashi H."/>
            <person name="Anderson W.W."/>
            <person name="Aquadro C.F."/>
            <person name="Ardell D.H."/>
            <person name="Arguello R."/>
            <person name="Artieri C.G."/>
            <person name="Barbash D.A."/>
            <person name="Barker D."/>
            <person name="Barsanti P."/>
            <person name="Batterham P."/>
            <person name="Batzoglou S."/>
            <person name="Begun D."/>
            <person name="Bhutkar A."/>
            <person name="Blanco E."/>
            <person name="Bosak S.A."/>
            <person name="Bradley R.K."/>
            <person name="Brand A.D."/>
            <person name="Brent M.R."/>
            <person name="Brooks A.N."/>
            <person name="Brown R.H."/>
            <person name="Butlin R.K."/>
            <person name="Caggese C."/>
            <person name="Calvi B.R."/>
            <person name="Bernardo de Carvalho A."/>
            <person name="Caspi A."/>
            <person name="Castrezana S."/>
            <person name="Celniker S.E."/>
            <person name="Chang J.L."/>
            <person name="Chapple C."/>
            <person name="Chatterji S."/>
            <person name="Chinwalla A."/>
            <person name="Civetta A."/>
            <person name="Clifton S.W."/>
            <person name="Comeron J.M."/>
            <person name="Costello J.C."/>
            <person name="Coyne J.A."/>
            <person name="Daub J."/>
            <person name="David R.G."/>
            <person name="Delcher A.L."/>
            <person name="Delehaunty K."/>
            <person name="Do C.B."/>
            <person name="Ebling H."/>
            <person name="Edwards K."/>
            <person name="Eickbush T."/>
            <person name="Evans J.D."/>
            <person name="Filipski A."/>
            <person name="Findeiss S."/>
            <person name="Freyhult E."/>
            <person name="Fulton L."/>
            <person name="Fulton R."/>
            <person name="Garcia A.C."/>
            <person name="Gardiner A."/>
            <person name="Garfield D.A."/>
            <person name="Garvin B.E."/>
            <person name="Gibson G."/>
            <person name="Gilbert D."/>
            <person name="Gnerre S."/>
            <person name="Godfrey J."/>
            <person name="Good R."/>
            <person name="Gotea V."/>
            <person name="Gravely B."/>
            <person name="Greenberg A.J."/>
            <person name="Griffiths-Jones S."/>
            <person name="Gross S."/>
            <person name="Guigo R."/>
            <person name="Gustafson E.A."/>
            <person name="Haerty W."/>
            <person name="Hahn M.W."/>
            <person name="Halligan D.L."/>
            <person name="Halpern A.L."/>
            <person name="Halter G.M."/>
            <person name="Han M.V."/>
            <person name="Heger A."/>
            <person name="Hillier L."/>
            <person name="Hinrichs A.S."/>
            <person name="Holmes I."/>
            <person name="Hoskins R.A."/>
            <person name="Hubisz M.J."/>
            <person name="Hultmark D."/>
            <person name="Huntley M.A."/>
            <person name="Jaffe D.B."/>
            <person name="Jagadeeshan S."/>
            <person name="Jeck W.R."/>
            <person name="Johnson J."/>
            <person name="Jones C.D."/>
            <person name="Jordan W.C."/>
            <person name="Karpen G.H."/>
            <person name="Kataoka E."/>
            <person name="Keightley P.D."/>
            <person name="Kheradpour P."/>
            <person name="Kirkness E.F."/>
            <person name="Koerich L.B."/>
            <person name="Kristiansen K."/>
            <person name="Kudrna D."/>
            <person name="Kulathinal R.J."/>
            <person name="Kumar S."/>
            <person name="Kwok R."/>
            <person name="Lander E."/>
            <person name="Langley C.H."/>
            <person name="Lapoint R."/>
            <person name="Lazzaro B.P."/>
            <person name="Lee S.J."/>
            <person name="Levesque L."/>
            <person name="Li R."/>
            <person name="Lin C.F."/>
            <person name="Lin M.F."/>
            <person name="Lindblad-Toh K."/>
            <person name="Llopart A."/>
            <person name="Long M."/>
            <person name="Low L."/>
            <person name="Lozovsky E."/>
            <person name="Lu J."/>
            <person name="Luo M."/>
            <person name="Machado C.A."/>
            <person name="Makalowski W."/>
            <person name="Marzo M."/>
            <person name="Matsuda M."/>
            <person name="Matzkin L."/>
            <person name="McAllister B."/>
            <person name="McBride C.S."/>
            <person name="McKernan B."/>
            <person name="McKernan K."/>
            <person name="Mendez-Lago M."/>
            <person name="Minx P."/>
            <person name="Mollenhauer M.U."/>
            <person name="Montooth K."/>
            <person name="Mount S.M."/>
            <person name="Mu X."/>
            <person name="Myers E."/>
            <person name="Negre B."/>
            <person name="Newfeld S."/>
            <person name="Nielsen R."/>
            <person name="Noor M.A."/>
            <person name="O'Grady P."/>
            <person name="Pachter L."/>
            <person name="Papaceit M."/>
            <person name="Parisi M.J."/>
            <person name="Parisi M."/>
            <person name="Parts L."/>
            <person name="Pedersen J.S."/>
            <person name="Pesole G."/>
            <person name="Phillippy A.M."/>
            <person name="Ponting C.P."/>
            <person name="Pop M."/>
            <person name="Porcelli D."/>
            <person name="Powell J.R."/>
            <person name="Prohaska S."/>
            <person name="Pruitt K."/>
            <person name="Puig M."/>
            <person name="Quesneville H."/>
            <person name="Ram K.R."/>
            <person name="Rand D."/>
            <person name="Rasmussen M.D."/>
            <person name="Reed L.K."/>
            <person name="Reenan R."/>
            <person name="Reily A."/>
            <person name="Remington K.A."/>
            <person name="Rieger T.T."/>
            <person name="Ritchie M.G."/>
            <person name="Robin C."/>
            <person name="Rogers Y.H."/>
            <person name="Rohde C."/>
            <person name="Rozas J."/>
            <person name="Rubenfield M.J."/>
            <person name="Ruiz A."/>
            <person name="Russo S."/>
            <person name="Salzberg S.L."/>
            <person name="Sanchez-Gracia A."/>
            <person name="Saranga D.J."/>
            <person name="Sato H."/>
            <person name="Schaeffer S.W."/>
            <person name="Schatz M.C."/>
            <person name="Schlenke T."/>
            <person name="Schwartz R."/>
            <person name="Segarra C."/>
            <person name="Singh R.S."/>
            <person name="Sirot L."/>
            <person name="Sirota M."/>
            <person name="Sisneros N.B."/>
            <person name="Smith C.D."/>
            <person name="Smith T.F."/>
            <person name="Spieth J."/>
            <person name="Stage D.E."/>
            <person name="Stark A."/>
            <person name="Stephan W."/>
            <person name="Strausberg R.L."/>
            <person name="Strempel S."/>
            <person name="Sturgill D."/>
            <person name="Sutton G."/>
            <person name="Sutton G.G."/>
            <person name="Tao W."/>
            <person name="Teichmann S."/>
            <person name="Tobari Y.N."/>
            <person name="Tomimura Y."/>
            <person name="Tsolas J.M."/>
            <person name="Valente V.L."/>
            <person name="Venter E."/>
            <person name="Venter J.C."/>
            <person name="Vicario S."/>
            <person name="Vieira F.G."/>
            <person name="Vilella A.J."/>
            <person name="Villasante A."/>
            <person name="Walenz B."/>
            <person name="Wang J."/>
            <person name="Wasserman M."/>
            <person name="Watts T."/>
            <person name="Wilson D."/>
            <person name="Wilson R.K."/>
            <person name="Wing R.A."/>
            <person name="Wolfner M.F."/>
            <person name="Wong A."/>
            <person name="Wong G.K."/>
            <person name="Wu C.I."/>
            <person name="Wu G."/>
            <person name="Yamamoto D."/>
            <person name="Yang H.P."/>
            <person name="Yang S.P."/>
            <person name="Yorke J.A."/>
            <person name="Yoshida K."/>
            <person name="Zdobnov E."/>
            <person name="Zhang P."/>
            <person name="Zhang Y."/>
            <person name="Zimin A.V."/>
            <person name="Baldwin J."/>
            <person name="Abdouelleil A."/>
            <person name="Abdulkadir J."/>
            <person name="Abebe A."/>
            <person name="Abera B."/>
            <person name="Abreu J."/>
            <person name="Acer S.C."/>
            <person name="Aftuck L."/>
            <person name="Alexander A."/>
            <person name="An P."/>
            <person name="Anderson E."/>
            <person name="Anderson S."/>
            <person name="Arachi H."/>
            <person name="Azer M."/>
            <person name="Bachantsang P."/>
            <person name="Barry A."/>
            <person name="Bayul T."/>
            <person name="Berlin A."/>
            <person name="Bessette D."/>
            <person name="Bloom T."/>
            <person name="Blye J."/>
            <person name="Boguslavskiy L."/>
            <person name="Bonnet C."/>
            <person name="Boukhgalter B."/>
            <person name="Bourzgui I."/>
            <person name="Brown A."/>
            <person name="Cahill P."/>
            <person name="Channer S."/>
            <person name="Cheshatsang Y."/>
            <person name="Chuda L."/>
            <person name="Citroen M."/>
            <person name="Collymore A."/>
            <person name="Cooke P."/>
            <person name="Costello M."/>
            <person name="D'Aco K."/>
            <person name="Daza R."/>
            <person name="De Haan G."/>
            <person name="DeGray S."/>
            <person name="DeMaso C."/>
            <person name="Dhargay N."/>
            <person name="Dooley K."/>
            <person name="Dooley E."/>
            <person name="Doricent M."/>
            <person name="Dorje P."/>
            <person name="Dorjee K."/>
            <person name="Dupes A."/>
            <person name="Elong R."/>
            <person name="Falk J."/>
            <person name="Farina A."/>
            <person name="Faro S."/>
            <person name="Ferguson D."/>
            <person name="Fisher S."/>
            <person name="Foley C.D."/>
            <person name="Franke A."/>
            <person name="Friedrich D."/>
            <person name="Gadbois L."/>
            <person name="Gearin G."/>
            <person name="Gearin C.R."/>
            <person name="Giannoukos G."/>
            <person name="Goode T."/>
            <person name="Graham J."/>
            <person name="Grandbois E."/>
            <person name="Grewal S."/>
            <person name="Gyaltsen K."/>
            <person name="Hafez N."/>
            <person name="Hagos B."/>
            <person name="Hall J."/>
            <person name="Henson C."/>
            <person name="Hollinger A."/>
            <person name="Honan T."/>
            <person name="Huard M.D."/>
            <person name="Hughes L."/>
            <person name="Hurhula B."/>
            <person name="Husby M.E."/>
            <person name="Kamat A."/>
            <person name="Kanga B."/>
            <person name="Kashin S."/>
            <person name="Khazanovich D."/>
            <person name="Kisner P."/>
            <person name="Lance K."/>
            <person name="Lara M."/>
            <person name="Lee W."/>
            <person name="Lennon N."/>
            <person name="Letendre F."/>
            <person name="LeVine R."/>
            <person name="Lipovsky A."/>
            <person name="Liu X."/>
            <person name="Liu J."/>
            <person name="Liu S."/>
            <person name="Lokyitsang T."/>
            <person name="Lokyitsang Y."/>
            <person name="Lubonja R."/>
            <person name="Lui A."/>
            <person name="MacDonald P."/>
            <person name="Magnisalis V."/>
            <person name="Maru K."/>
            <person name="Matthews C."/>
            <person name="McCusker W."/>
            <person name="McDonough S."/>
            <person name="Mehta T."/>
            <person name="Meldrim J."/>
            <person name="Meneus L."/>
            <person name="Mihai O."/>
            <person name="Mihalev A."/>
            <person name="Mihova T."/>
            <person name="Mittelman R."/>
            <person name="Mlenga V."/>
            <person name="Montmayeur A."/>
            <person name="Mulrain L."/>
            <person name="Navidi A."/>
            <person name="Naylor J."/>
            <person name="Negash T."/>
            <person name="Nguyen T."/>
            <person name="Nguyen N."/>
            <person name="Nicol R."/>
            <person name="Norbu C."/>
            <person name="Norbu N."/>
            <person name="Novod N."/>
            <person name="O'Neill B."/>
            <person name="Osman S."/>
            <person name="Markiewicz E."/>
            <person name="Oyono O.L."/>
            <person name="Patti C."/>
            <person name="Phunkhang P."/>
            <person name="Pierre F."/>
            <person name="Priest M."/>
            <person name="Raghuraman S."/>
            <person name="Rege F."/>
            <person name="Reyes R."/>
            <person name="Rise C."/>
            <person name="Rogov P."/>
            <person name="Ross K."/>
            <person name="Ryan E."/>
            <person name="Settipalli S."/>
            <person name="Shea T."/>
            <person name="Sherpa N."/>
            <person name="Shi L."/>
            <person name="Shih D."/>
            <person name="Sparrow T."/>
            <person name="Spaulding J."/>
            <person name="Stalker J."/>
            <person name="Stange-Thomann N."/>
            <person name="Stavropoulos S."/>
            <person name="Stone C."/>
            <person name="Strader C."/>
            <person name="Tesfaye S."/>
            <person name="Thomson T."/>
            <person name="Thoulutsang Y."/>
            <person name="Thoulutsang D."/>
            <person name="Topham K."/>
            <person name="Topping I."/>
            <person name="Tsamla T."/>
            <person name="Vassiliev H."/>
            <person name="Vo A."/>
            <person name="Wangchuk T."/>
            <person name="Wangdi T."/>
            <person name="Weiand M."/>
            <person name="Wilkinson J."/>
            <person name="Wilson A."/>
            <person name="Yadav S."/>
            <person name="Young G."/>
            <person name="Yu Q."/>
            <person name="Zembek L."/>
            <person name="Zhong D."/>
            <person name="Zimmer A."/>
            <person name="Zwirko Z."/>
            <person name="Jaffe D.B."/>
            <person name="Alvarez P."/>
            <person name="Brockman W."/>
            <person name="Butler J."/>
            <person name="Chin C."/>
            <person name="Gnerre S."/>
            <person name="Grabherr M."/>
            <person name="Kleber M."/>
            <person name="Mauceli E."/>
            <person name="MacCallum I."/>
        </authorList>
    </citation>
    <scope>NUCLEOTIDE SEQUENCE [LARGE SCALE GENOMIC DNA]</scope>
    <source>
        <strain evidence="7">TSC#15010-1051.87</strain>
        <strain evidence="9">Tucson 15010-1051.87</strain>
    </source>
</reference>
<dbReference type="InterPro" id="IPR016186">
    <property type="entry name" value="C-type_lectin-like/link_sf"/>
</dbReference>
<feature type="region of interest" description="Disordered" evidence="4">
    <location>
        <begin position="243"/>
        <end position="273"/>
    </location>
</feature>
<feature type="compositionally biased region" description="Basic and acidic residues" evidence="4">
    <location>
        <begin position="308"/>
        <end position="329"/>
    </location>
</feature>
<dbReference type="InterPro" id="IPR050149">
    <property type="entry name" value="Collagen_superfamily"/>
</dbReference>
<feature type="region of interest" description="Disordered" evidence="4">
    <location>
        <begin position="1019"/>
        <end position="1047"/>
    </location>
</feature>
<dbReference type="GO" id="GO:0005615">
    <property type="term" value="C:extracellular space"/>
    <property type="evidence" value="ECO:0007669"/>
    <property type="project" value="TreeGrafter"/>
</dbReference>
<dbReference type="Pfam" id="PF01391">
    <property type="entry name" value="Collagen"/>
    <property type="match status" value="2"/>
</dbReference>
<gene>
    <name evidence="7" type="primary">Dvir\GJ13132</name>
    <name evidence="7" type="ORF">Dvir_GJ13132</name>
</gene>
<dbReference type="STRING" id="7244.A0A0Q9WQ73"/>
<dbReference type="AlphaFoldDB" id="A0A0Q9WQ73"/>
<evidence type="ECO:0000313" key="8">
    <source>
        <dbReference type="EMBL" id="KRF84252.1"/>
    </source>
</evidence>
<evidence type="ECO:0000256" key="4">
    <source>
        <dbReference type="SAM" id="MobiDB-lite"/>
    </source>
</evidence>
<feature type="compositionally biased region" description="Polar residues" evidence="4">
    <location>
        <begin position="456"/>
        <end position="471"/>
    </location>
</feature>
<feature type="domain" description="Thrombospondin-like N-terminal" evidence="6">
    <location>
        <begin position="32"/>
        <end position="222"/>
    </location>
</feature>
<feature type="compositionally biased region" description="Acidic residues" evidence="4">
    <location>
        <begin position="243"/>
        <end position="261"/>
    </location>
</feature>
<dbReference type="InParanoid" id="A0A0Q9WQ73"/>
<dbReference type="InterPro" id="IPR008160">
    <property type="entry name" value="Collagen"/>
</dbReference>
<dbReference type="Gene3D" id="3.40.1620.70">
    <property type="match status" value="1"/>
</dbReference>
<evidence type="ECO:0000256" key="2">
    <source>
        <dbReference type="ARBA" id="ARBA00022737"/>
    </source>
</evidence>
<feature type="region of interest" description="Disordered" evidence="4">
    <location>
        <begin position="296"/>
        <end position="356"/>
    </location>
</feature>
<dbReference type="Pfam" id="PF20010">
    <property type="entry name" value="Collagen_trimer"/>
    <property type="match status" value="1"/>
</dbReference>
<dbReference type="EMBL" id="CH940647">
    <property type="protein sequence ID" value="KRF84247.1"/>
    <property type="molecule type" value="Genomic_DNA"/>
</dbReference>
<evidence type="ECO:0000256" key="1">
    <source>
        <dbReference type="ARBA" id="ARBA00022525"/>
    </source>
</evidence>
<dbReference type="FunFam" id="3.40.1620.70:FF:000001">
    <property type="entry name" value="Multiplexin collagen isoform Ap3"/>
    <property type="match status" value="1"/>
</dbReference>
<dbReference type="Proteomes" id="UP000008792">
    <property type="component" value="Unassembled WGS sequence"/>
</dbReference>
<feature type="compositionally biased region" description="Basic and acidic residues" evidence="4">
    <location>
        <begin position="477"/>
        <end position="494"/>
    </location>
</feature>
<feature type="region of interest" description="Disordered" evidence="4">
    <location>
        <begin position="384"/>
        <end position="660"/>
    </location>
</feature>
<feature type="compositionally biased region" description="Low complexity" evidence="4">
    <location>
        <begin position="614"/>
        <end position="626"/>
    </location>
</feature>
<dbReference type="CDD" id="cd00247">
    <property type="entry name" value="Endostatin-like"/>
    <property type="match status" value="1"/>
</dbReference>
<dbReference type="Pfam" id="PF06482">
    <property type="entry name" value="Endostatin"/>
    <property type="match status" value="1"/>
</dbReference>
<keyword evidence="5" id="KW-0732">Signal</keyword>
<dbReference type="FunFam" id="3.10.100.10:FF:000048">
    <property type="entry name" value="Multiplexin collagen isoform Ap3"/>
    <property type="match status" value="1"/>
</dbReference>
<dbReference type="GO" id="GO:0031012">
    <property type="term" value="C:extracellular matrix"/>
    <property type="evidence" value="ECO:0007669"/>
    <property type="project" value="TreeGrafter"/>
</dbReference>
<feature type="compositionally biased region" description="Pro residues" evidence="4">
    <location>
        <begin position="632"/>
        <end position="644"/>
    </location>
</feature>
<dbReference type="SUPFAM" id="SSF49899">
    <property type="entry name" value="Concanavalin A-like lectins/glucanases"/>
    <property type="match status" value="1"/>
</dbReference>
<evidence type="ECO:0000313" key="7">
    <source>
        <dbReference type="EMBL" id="KRF84247.1"/>
    </source>
</evidence>
<evidence type="ECO:0000256" key="3">
    <source>
        <dbReference type="ARBA" id="ARBA00023119"/>
    </source>
</evidence>
<name>A0A0Q9WQ73_DROVI</name>
<sequence length="1069" mass="113255">MRSLLYIVWLVLPFLVPVLGSFELSGQTIKDALGEYMLTDIMNSNQYTGIEFAEGEDGFPAFKLLSTADVKSPYQMLLPEKLYEFAILITYRQSSLKGGYLFSVVNPLDTVVQLGVHLSPVVKNSYNVTLVYAQPDQSAGRKLASFAVAHVPDKWNSIAFQVYSDKVVFYYDCILRNTTTVVRDPFELVFASASVLYIGQAGSIIGGHFEGYLEKIYVYGNPDAIAIQCMSPPKPTVAVPTDLENELSTESDPELLADPEQEMNSPPDEPVVDENDITNEGWWSSANIEATDIFDDSGLQAPGQTQLTHERPYRGIKGEKGDRGPKGDSIRGPPGPPGPPGPKGETPSYPPFVETPSAGAKYTGECTCNASDILEALKDNETIRETLRGPPGPPGRDGKSGAPGLTGATGVTGARGPEGLQGEKGEPGVDGMPGVMGPPGPPGPPGLPESYDESLMGNSMGSLRSSTSTQAGPKGATGDKGEPGRPGERGEKGHKGAHGPAGPKGEPGAPGLPGLAGQPGDGNGTKGERGEKGEKGMRGRRGGTGATGPIGPPGKPGPMGDIGHSGRPGMIGPKGDTGAKGVKGDSGGRDGAKGEKGDRGSDGRDGLPGPPGLPASTGAGDGDSSGVQYIPMPGPPGPPGPPGLPGLSITGPKGEAGMDARSSFFGDASYYGRPGARSSLDELKALRELQDLRDRPTDGTAEPPRQTAHSHKHEESPLGIGLGLGDGEELPYFSASSSNMNMRIVPGAVTFQNIDEMTKKSALSPPGTLAYITEEEALLVRVNKGWQYIALGTLVPIATPAPPTTVAPSLRFDLQSKNLLNSPPPLLNTPTFTTAPEYETWYPRMLRVAALNEPYGGDLQGIRGADFACYRQGRRAGLLGTFKAFLTSRVQNLDSIVRSADWELPVVNTRGDVLFNSWKGVFNGQGGFFSQAPRIYSFSGKNVLTDPLWPLKLVWHGSLPNGERSMDTYCDAWHSSSHEKFGYASNLLGNKLLDQERQPCDGKLIVLCVEALSQDRRKKRDVSSSRSHSHSSSRSNSRGNSDSHSPIGELELEFSTAEEYAEHLDNLLL</sequence>
<keyword evidence="1" id="KW-0964">Secreted</keyword>
<dbReference type="InterPro" id="IPR045463">
    <property type="entry name" value="XV/XVIII_trimerization_dom"/>
</dbReference>
<feature type="compositionally biased region" description="Pro residues" evidence="4">
    <location>
        <begin position="436"/>
        <end position="447"/>
    </location>
</feature>
<dbReference type="EMBL" id="CH940647">
    <property type="protein sequence ID" value="KRF84252.1"/>
    <property type="molecule type" value="Genomic_DNA"/>
</dbReference>
<keyword evidence="3" id="KW-0176">Collagen</keyword>
<reference evidence="7" key="3">
    <citation type="submission" date="2015-11" db="EMBL/GenBank/DDBJ databases">
        <authorList>
            <consortium name="FlyBase"/>
        </authorList>
    </citation>
    <scope>NUCLEOTIDE SEQUENCE</scope>
    <source>
        <strain evidence="7">TSC#15010-1051.87</strain>
    </source>
</reference>
<dbReference type="InterPro" id="IPR013320">
    <property type="entry name" value="ConA-like_dom_sf"/>
</dbReference>
<feature type="compositionally biased region" description="Basic and acidic residues" evidence="4">
    <location>
        <begin position="582"/>
        <end position="605"/>
    </location>
</feature>
<dbReference type="SMART" id="SM00210">
    <property type="entry name" value="TSPN"/>
    <property type="match status" value="1"/>
</dbReference>
<evidence type="ECO:0000256" key="5">
    <source>
        <dbReference type="SAM" id="SignalP"/>
    </source>
</evidence>
<dbReference type="GO" id="GO:0005581">
    <property type="term" value="C:collagen trimer"/>
    <property type="evidence" value="ECO:0007669"/>
    <property type="project" value="UniProtKB-KW"/>
</dbReference>
<reference evidence="7" key="2">
    <citation type="journal article" date="2008" name="Bioinformatics">
        <title>Assembly reconciliation.</title>
        <authorList>
            <person name="Zimin A.V."/>
            <person name="Smith D.R."/>
            <person name="Sutton G."/>
            <person name="Yorke J.A."/>
        </authorList>
    </citation>
    <scope>NUCLEOTIDE SEQUENCE</scope>
    <source>
        <strain evidence="7">TSC#15010-1051.87</strain>
    </source>
</reference>
<organism evidence="7 9">
    <name type="scientific">Drosophila virilis</name>
    <name type="common">Fruit fly</name>
    <dbReference type="NCBI Taxonomy" id="7244"/>
    <lineage>
        <taxon>Eukaryota</taxon>
        <taxon>Metazoa</taxon>
        <taxon>Ecdysozoa</taxon>
        <taxon>Arthropoda</taxon>
        <taxon>Hexapoda</taxon>
        <taxon>Insecta</taxon>
        <taxon>Pterygota</taxon>
        <taxon>Neoptera</taxon>
        <taxon>Endopterygota</taxon>
        <taxon>Diptera</taxon>
        <taxon>Brachycera</taxon>
        <taxon>Muscomorpha</taxon>
        <taxon>Ephydroidea</taxon>
        <taxon>Drosophilidae</taxon>
        <taxon>Drosophila</taxon>
    </lineage>
</organism>
<dbReference type="PANTHER" id="PTHR24023:SF1082">
    <property type="entry name" value="COLLAGEN TRIPLE HELIX REPEAT"/>
    <property type="match status" value="1"/>
</dbReference>
<evidence type="ECO:0000313" key="9">
    <source>
        <dbReference type="Proteomes" id="UP000008792"/>
    </source>
</evidence>
<keyword evidence="9" id="KW-1185">Reference proteome</keyword>
<feature type="region of interest" description="Disordered" evidence="4">
    <location>
        <begin position="690"/>
        <end position="717"/>
    </location>
</feature>
<feature type="signal peptide" evidence="5">
    <location>
        <begin position="1"/>
        <end position="20"/>
    </location>
</feature>
<feature type="compositionally biased region" description="Low complexity" evidence="4">
    <location>
        <begin position="498"/>
        <end position="516"/>
    </location>
</feature>
<dbReference type="InterPro" id="IPR016187">
    <property type="entry name" value="CTDL_fold"/>
</dbReference>
<keyword evidence="2" id="KW-0677">Repeat</keyword>
<dbReference type="Gene3D" id="3.10.100.10">
    <property type="entry name" value="Mannose-Binding Protein A, subunit A"/>
    <property type="match status" value="1"/>
</dbReference>
<dbReference type="Gene3D" id="2.60.120.200">
    <property type="match status" value="1"/>
</dbReference>
<dbReference type="PANTHER" id="PTHR24023">
    <property type="entry name" value="COLLAGEN ALPHA"/>
    <property type="match status" value="1"/>
</dbReference>
<dbReference type="SUPFAM" id="SSF56436">
    <property type="entry name" value="C-type lectin-like"/>
    <property type="match status" value="1"/>
</dbReference>
<feature type="compositionally biased region" description="Low complexity" evidence="4">
    <location>
        <begin position="1024"/>
        <end position="1045"/>
    </location>
</feature>
<feature type="chain" id="PRO_5014238521" evidence="5">
    <location>
        <begin position="21"/>
        <end position="1069"/>
    </location>
</feature>
<proteinExistence type="predicted"/>
<protein>
    <submittedName>
        <fullName evidence="7">Uncharacterized protein, isoform D</fullName>
    </submittedName>
    <submittedName>
        <fullName evidence="8">Uncharacterized protein, isoform I</fullName>
    </submittedName>
</protein>
<feature type="compositionally biased region" description="Pro residues" evidence="4">
    <location>
        <begin position="333"/>
        <end position="342"/>
    </location>
</feature>